<keyword evidence="1" id="KW-1133">Transmembrane helix</keyword>
<organism evidence="3 4">
    <name type="scientific">Vreelandella olivaria</name>
    <dbReference type="NCBI Taxonomy" id="390919"/>
    <lineage>
        <taxon>Bacteria</taxon>
        <taxon>Pseudomonadati</taxon>
        <taxon>Pseudomonadota</taxon>
        <taxon>Gammaproteobacteria</taxon>
        <taxon>Oceanospirillales</taxon>
        <taxon>Halomonadaceae</taxon>
        <taxon>Vreelandella</taxon>
    </lineage>
</organism>
<reference evidence="4" key="1">
    <citation type="journal article" date="2019" name="Microbiol. Resour. Announc.">
        <title>Complete Genome Sequence of Halomonas olivaria, a Moderately Halophilic Bacterium Isolated from Olive Processing Effluents, Obtained by Nanopore Sequencing.</title>
        <authorList>
            <person name="Nagata S."/>
            <person name="Ii K.M."/>
            <person name="Tsukimi T."/>
            <person name="Miura M.C."/>
            <person name="Galipon J."/>
            <person name="Arakawa K."/>
        </authorList>
    </citation>
    <scope>NUCLEOTIDE SEQUENCE [LARGE SCALE GENOMIC DNA]</scope>
    <source>
        <strain evidence="4">TYRC17</strain>
    </source>
</reference>
<feature type="transmembrane region" description="Helical" evidence="1">
    <location>
        <begin position="6"/>
        <end position="22"/>
    </location>
</feature>
<keyword evidence="1" id="KW-0472">Membrane</keyword>
<feature type="domain" description="Csal-0991-like N-terminal" evidence="2">
    <location>
        <begin position="4"/>
        <end position="91"/>
    </location>
</feature>
<dbReference type="Pfam" id="PF11982">
    <property type="entry name" value="DUF3483"/>
    <property type="match status" value="1"/>
</dbReference>
<protein>
    <recommendedName>
        <fullName evidence="2">Csal-0991-like N-terminal domain-containing protein</fullName>
    </recommendedName>
</protein>
<name>A0ABN5X4W9_9GAMM</name>
<gene>
    <name evidence="3" type="ORF">HORIV_66570</name>
</gene>
<evidence type="ECO:0000313" key="3">
    <source>
        <dbReference type="EMBL" id="BBI54236.1"/>
    </source>
</evidence>
<dbReference type="Proteomes" id="UP000289555">
    <property type="component" value="Chromosome"/>
</dbReference>
<proteinExistence type="predicted"/>
<keyword evidence="1" id="KW-0812">Transmembrane</keyword>
<dbReference type="InterPro" id="IPR021872">
    <property type="entry name" value="Csal_0991-like_N"/>
</dbReference>
<evidence type="ECO:0000259" key="2">
    <source>
        <dbReference type="Pfam" id="PF11982"/>
    </source>
</evidence>
<dbReference type="EMBL" id="AP019416">
    <property type="protein sequence ID" value="BBI54236.1"/>
    <property type="molecule type" value="Genomic_DNA"/>
</dbReference>
<evidence type="ECO:0000256" key="1">
    <source>
        <dbReference type="SAM" id="Phobius"/>
    </source>
</evidence>
<accession>A0ABN5X4W9</accession>
<feature type="transmembrane region" description="Helical" evidence="1">
    <location>
        <begin position="68"/>
        <end position="90"/>
    </location>
</feature>
<sequence>MLETLLPILIFTALALAVIGAVRRMRLWRQGRPSRVNLLQGLAAMPRRYLVDLHHVVGRDKMISNTHVATAGGFVAAAVLMILVHGLGIANPC</sequence>
<keyword evidence="4" id="KW-1185">Reference proteome</keyword>
<evidence type="ECO:0000313" key="4">
    <source>
        <dbReference type="Proteomes" id="UP000289555"/>
    </source>
</evidence>